<dbReference type="Proteomes" id="UP000789366">
    <property type="component" value="Unassembled WGS sequence"/>
</dbReference>
<comment type="caution">
    <text evidence="1">The sequence shown here is derived from an EMBL/GenBank/DDBJ whole genome shotgun (WGS) entry which is preliminary data.</text>
</comment>
<evidence type="ECO:0000313" key="2">
    <source>
        <dbReference type="Proteomes" id="UP000789366"/>
    </source>
</evidence>
<evidence type="ECO:0000313" key="1">
    <source>
        <dbReference type="EMBL" id="CAG8459378.1"/>
    </source>
</evidence>
<name>A0ACA9K8M4_9GLOM</name>
<accession>A0ACA9K8M4</accession>
<protein>
    <submittedName>
        <fullName evidence="1">13316_t:CDS:1</fullName>
    </submittedName>
</protein>
<organism evidence="1 2">
    <name type="scientific">Cetraspora pellucida</name>
    <dbReference type="NCBI Taxonomy" id="1433469"/>
    <lineage>
        <taxon>Eukaryota</taxon>
        <taxon>Fungi</taxon>
        <taxon>Fungi incertae sedis</taxon>
        <taxon>Mucoromycota</taxon>
        <taxon>Glomeromycotina</taxon>
        <taxon>Glomeromycetes</taxon>
        <taxon>Diversisporales</taxon>
        <taxon>Gigasporaceae</taxon>
        <taxon>Cetraspora</taxon>
    </lineage>
</organism>
<sequence>MKRPFPSFLLQRLVLKPFREEIKNSINTRGIHPKLVGFLANQDPAAFKYAEATAKTCAETGVMFELKKCNREDLEDEIVKANEDENINGIMVYYPVFGDRQDQYLQNVVDSSKDVEGLCHKYIYNMYHNIRFLDKAQTKKCIIPCTPLAIIKVLEYVGVYNPILAYGNRLHGRVITIVNRSEIVGRPLAALLANDGGKAYSVDINGVQEFNRGTGLRLKKHEVIDTNLKLEDVVPISDVVITGVPSPSYKIPTSLLRDGVVAINFSTYKNFEDNVKEKASIYVPTIGRFNLDFIEYRRLHLEFYLQYLALTNRDELITFLGGNKQGTKIITDGGPKTNLRSKSNKITKSDLPRRSCLISGSRRNEKIRVHFADEVVNNEKASRNPATKHHVAQNSNITYYM</sequence>
<dbReference type="EMBL" id="CAJVPW010000590">
    <property type="protein sequence ID" value="CAG8459378.1"/>
    <property type="molecule type" value="Genomic_DNA"/>
</dbReference>
<gene>
    <name evidence="1" type="ORF">SPELUC_LOCUS1187</name>
</gene>
<reference evidence="1" key="1">
    <citation type="submission" date="2021-06" db="EMBL/GenBank/DDBJ databases">
        <authorList>
            <person name="Kallberg Y."/>
            <person name="Tangrot J."/>
            <person name="Rosling A."/>
        </authorList>
    </citation>
    <scope>NUCLEOTIDE SEQUENCE</scope>
    <source>
        <strain evidence="1">28 12/20/2015</strain>
    </source>
</reference>
<keyword evidence="2" id="KW-1185">Reference proteome</keyword>
<proteinExistence type="predicted"/>